<organism evidence="1 2">
    <name type="scientific">Rhizophagus irregularis</name>
    <dbReference type="NCBI Taxonomy" id="588596"/>
    <lineage>
        <taxon>Eukaryota</taxon>
        <taxon>Fungi</taxon>
        <taxon>Fungi incertae sedis</taxon>
        <taxon>Mucoromycota</taxon>
        <taxon>Glomeromycotina</taxon>
        <taxon>Glomeromycetes</taxon>
        <taxon>Glomerales</taxon>
        <taxon>Glomeraceae</taxon>
        <taxon>Rhizophagus</taxon>
    </lineage>
</organism>
<protein>
    <submittedName>
        <fullName evidence="1">Uncharacterized protein</fullName>
    </submittedName>
</protein>
<proteinExistence type="predicted"/>
<evidence type="ECO:0000313" key="2">
    <source>
        <dbReference type="Proteomes" id="UP000684084"/>
    </source>
</evidence>
<dbReference type="VEuPathDB" id="FungiDB:RhiirFUN_000023"/>
<comment type="caution">
    <text evidence="1">The sequence shown here is derived from an EMBL/GenBank/DDBJ whole genome shotgun (WGS) entry which is preliminary data.</text>
</comment>
<name>A0A915ZX53_9GLOM</name>
<dbReference type="Proteomes" id="UP000684084">
    <property type="component" value="Unassembled WGS sequence"/>
</dbReference>
<dbReference type="AlphaFoldDB" id="A0A915ZX53"/>
<reference evidence="1" key="1">
    <citation type="submission" date="2020-05" db="EMBL/GenBank/DDBJ databases">
        <authorList>
            <person name="Rincon C."/>
            <person name="Sanders R I."/>
            <person name="Robbins C."/>
            <person name="Chaturvedi A."/>
        </authorList>
    </citation>
    <scope>NUCLEOTIDE SEQUENCE</scope>
    <source>
        <strain evidence="1">CHB12</strain>
    </source>
</reference>
<evidence type="ECO:0000313" key="1">
    <source>
        <dbReference type="EMBL" id="CAB5392118.1"/>
    </source>
</evidence>
<sequence>MMIGITKRYFKVRALDHHMKNRTPYAMHFKIGRLQFEYKNCGRAIGYSNTINDMVARILNGEIATVKIKKELVSNDEQIIEVMEEPASQEGELNEILKHNYL</sequence>
<dbReference type="EMBL" id="CAGKOT010000075">
    <property type="protein sequence ID" value="CAB5392118.1"/>
    <property type="molecule type" value="Genomic_DNA"/>
</dbReference>
<dbReference type="OrthoDB" id="10294353at2759"/>
<accession>A0A915ZX53</accession>
<gene>
    <name evidence="1" type="ORF">CHRIB12_LOCUS22263</name>
</gene>